<sequence>MHIIMFFYLMKILFNKTYNLYHIYFDLNRVIQLKCNNIYIHKISTEDREYH</sequence>
<comment type="caution">
    <text evidence="1">The sequence shown here is derived from an EMBL/GenBank/DDBJ whole genome shotgun (WGS) entry which is preliminary data.</text>
</comment>
<gene>
    <name evidence="1" type="ORF">PY01843</name>
</gene>
<name>Q7RNH4_PLAYO</name>
<keyword evidence="2" id="KW-1185">Reference proteome</keyword>
<dbReference type="AlphaFoldDB" id="Q7RNH4"/>
<evidence type="ECO:0000313" key="2">
    <source>
        <dbReference type="Proteomes" id="UP000008553"/>
    </source>
</evidence>
<dbReference type="Proteomes" id="UP000008553">
    <property type="component" value="Unassembled WGS sequence"/>
</dbReference>
<reference evidence="1 2" key="1">
    <citation type="journal article" date="2002" name="Nature">
        <title>Genome sequence and comparative analysis of the model rodent malaria parasite Plasmodium yoelii yoelii.</title>
        <authorList>
            <person name="Carlton J.M."/>
            <person name="Angiuoli S.V."/>
            <person name="Suh B.B."/>
            <person name="Kooij T.W."/>
            <person name="Pertea M."/>
            <person name="Silva J.C."/>
            <person name="Ermolaeva M.D."/>
            <person name="Allen J.E."/>
            <person name="Selengut J.D."/>
            <person name="Koo H.L."/>
            <person name="Peterson J.D."/>
            <person name="Pop M."/>
            <person name="Kosack D.S."/>
            <person name="Shumway M.F."/>
            <person name="Bidwell S.L."/>
            <person name="Shallom S.J."/>
            <person name="van Aken S.E."/>
            <person name="Riedmuller S.B."/>
            <person name="Feldblyum T.V."/>
            <person name="Cho J.K."/>
            <person name="Quackenbush J."/>
            <person name="Sedegah M."/>
            <person name="Shoaibi A."/>
            <person name="Cummings L.M."/>
            <person name="Florens L."/>
            <person name="Yates J.R."/>
            <person name="Raine J.D."/>
            <person name="Sinden R.E."/>
            <person name="Harris M.A."/>
            <person name="Cunningham D.A."/>
            <person name="Preiser P.R."/>
            <person name="Bergman L.W."/>
            <person name="Vaidya A.B."/>
            <person name="van Lin L.H."/>
            <person name="Janse C.J."/>
            <person name="Waters A.P."/>
            <person name="Smith H.O."/>
            <person name="White O.R."/>
            <person name="Salzberg S.L."/>
            <person name="Venter J.C."/>
            <person name="Fraser C.M."/>
            <person name="Hoffman S.L."/>
            <person name="Gardner M.J."/>
            <person name="Carucci D.J."/>
        </authorList>
    </citation>
    <scope>NUCLEOTIDE SEQUENCE [LARGE SCALE GENOMIC DNA]</scope>
    <source>
        <strain evidence="1 2">17XNL</strain>
    </source>
</reference>
<proteinExistence type="predicted"/>
<evidence type="ECO:0000313" key="1">
    <source>
        <dbReference type="EMBL" id="EAA21235.1"/>
    </source>
</evidence>
<feature type="non-terminal residue" evidence="1">
    <location>
        <position position="51"/>
    </location>
</feature>
<dbReference type="InParanoid" id="Q7RNH4"/>
<accession>Q7RNH4</accession>
<protein>
    <submittedName>
        <fullName evidence="1">Uncharacterized protein</fullName>
    </submittedName>
</protein>
<dbReference type="PaxDb" id="73239-Q7RNH4"/>
<organism evidence="1 2">
    <name type="scientific">Plasmodium yoelii yoelii</name>
    <dbReference type="NCBI Taxonomy" id="73239"/>
    <lineage>
        <taxon>Eukaryota</taxon>
        <taxon>Sar</taxon>
        <taxon>Alveolata</taxon>
        <taxon>Apicomplexa</taxon>
        <taxon>Aconoidasida</taxon>
        <taxon>Haemosporida</taxon>
        <taxon>Plasmodiidae</taxon>
        <taxon>Plasmodium</taxon>
        <taxon>Plasmodium (Vinckeia)</taxon>
    </lineage>
</organism>
<dbReference type="EMBL" id="AABL01000501">
    <property type="protein sequence ID" value="EAA21235.1"/>
    <property type="molecule type" value="Genomic_DNA"/>
</dbReference>